<protein>
    <submittedName>
        <fullName evidence="2">PilW family protein</fullName>
    </submittedName>
</protein>
<dbReference type="Proteomes" id="UP000770889">
    <property type="component" value="Unassembled WGS sequence"/>
</dbReference>
<feature type="transmembrane region" description="Helical" evidence="1">
    <location>
        <begin position="12"/>
        <end position="35"/>
    </location>
</feature>
<gene>
    <name evidence="2" type="ORF">KME65_05035</name>
</gene>
<keyword evidence="1" id="KW-1133">Transmembrane helix</keyword>
<organism evidence="2 3">
    <name type="scientific">Candidatus Thiodiazotropha taylori</name>
    <dbReference type="NCBI Taxonomy" id="2792791"/>
    <lineage>
        <taxon>Bacteria</taxon>
        <taxon>Pseudomonadati</taxon>
        <taxon>Pseudomonadota</taxon>
        <taxon>Gammaproteobacteria</taxon>
        <taxon>Chromatiales</taxon>
        <taxon>Sedimenticolaceae</taxon>
        <taxon>Candidatus Thiodiazotropha</taxon>
    </lineage>
</organism>
<proteinExistence type="predicted"/>
<evidence type="ECO:0000256" key="1">
    <source>
        <dbReference type="SAM" id="Phobius"/>
    </source>
</evidence>
<accession>A0A944QSR3</accession>
<dbReference type="Pfam" id="PF16074">
    <property type="entry name" value="PilW"/>
    <property type="match status" value="1"/>
</dbReference>
<keyword evidence="1" id="KW-0812">Transmembrane</keyword>
<reference evidence="2 3" key="1">
    <citation type="submission" date="2021-05" db="EMBL/GenBank/DDBJ databases">
        <title>Genetic and Functional Diversity in Clade A Lucinid endosymbionts from the Bahamas.</title>
        <authorList>
            <person name="Giani N.M."/>
            <person name="Engel A.S."/>
            <person name="Campbell B.J."/>
        </authorList>
    </citation>
    <scope>NUCLEOTIDE SEQUENCE [LARGE SCALE GENOMIC DNA]</scope>
    <source>
        <strain evidence="2">LUC16012Gg_MoonRockCtena</strain>
    </source>
</reference>
<dbReference type="EMBL" id="JAHHGM010000003">
    <property type="protein sequence ID" value="MBT2988307.1"/>
    <property type="molecule type" value="Genomic_DNA"/>
</dbReference>
<name>A0A944QSR3_9GAMM</name>
<comment type="caution">
    <text evidence="2">The sequence shown here is derived from an EMBL/GenBank/DDBJ whole genome shotgun (WGS) entry which is preliminary data.</text>
</comment>
<dbReference type="GO" id="GO:0043683">
    <property type="term" value="P:type IV pilus assembly"/>
    <property type="evidence" value="ECO:0007669"/>
    <property type="project" value="InterPro"/>
</dbReference>
<sequence>MYRSNNHQTGFSIVSLMIASAIGIFIIGGAGKVYVDSKNTFSARTAVAAATESYRFAFQDMRRYLVMAGRGVATSDDGADSYSGTDNGLRTFPAIDGIPDGIASGDETVSSPWSPDPEDSSVVAVRYASGPAPCGLADNTLAAGTVTVRFLVDSDGDLICQAYQGGVQIIAQPMVSGVAQMRALYGIDTDADGVANQYLTANQVGNTRWVNVVAIRIGIVVKSGDEAELPSVFRPEDPETLDLLGAEFTAPDSNHVYRSATTTISLRNLHHINRQVSDI</sequence>
<dbReference type="AlphaFoldDB" id="A0A944QSR3"/>
<evidence type="ECO:0000313" key="3">
    <source>
        <dbReference type="Proteomes" id="UP000770889"/>
    </source>
</evidence>
<keyword evidence="1" id="KW-0472">Membrane</keyword>
<dbReference type="InterPro" id="IPR032092">
    <property type="entry name" value="PilW"/>
</dbReference>
<evidence type="ECO:0000313" key="2">
    <source>
        <dbReference type="EMBL" id="MBT2988307.1"/>
    </source>
</evidence>